<name>A0A511QJ30_9VIBR</name>
<dbReference type="RefSeq" id="WP_039981490.1">
    <property type="nucleotide sequence ID" value="NZ_BAOJ01000060.1"/>
</dbReference>
<protein>
    <submittedName>
        <fullName evidence="6">Glycerate kinase</fullName>
    </submittedName>
</protein>
<dbReference type="PIRSF" id="PIRSF006078">
    <property type="entry name" value="GlxK"/>
    <property type="match status" value="1"/>
</dbReference>
<feature type="coiled-coil region" evidence="5">
    <location>
        <begin position="348"/>
        <end position="375"/>
    </location>
</feature>
<evidence type="ECO:0000256" key="1">
    <source>
        <dbReference type="ARBA" id="ARBA00006284"/>
    </source>
</evidence>
<evidence type="ECO:0000256" key="5">
    <source>
        <dbReference type="SAM" id="Coils"/>
    </source>
</evidence>
<dbReference type="Gene3D" id="3.90.1510.10">
    <property type="entry name" value="Glycerate kinase, domain 2"/>
    <property type="match status" value="1"/>
</dbReference>
<dbReference type="OrthoDB" id="9774290at2"/>
<dbReference type="Gene3D" id="3.40.50.10350">
    <property type="entry name" value="Glycerate kinase, domain 1"/>
    <property type="match status" value="1"/>
</dbReference>
<dbReference type="InterPro" id="IPR036129">
    <property type="entry name" value="Glycerate_kinase_sf"/>
</dbReference>
<dbReference type="Pfam" id="PF02595">
    <property type="entry name" value="Gly_kinase"/>
    <property type="match status" value="1"/>
</dbReference>
<keyword evidence="5" id="KW-0175">Coiled coil</keyword>
<evidence type="ECO:0000313" key="7">
    <source>
        <dbReference type="Proteomes" id="UP000321922"/>
    </source>
</evidence>
<dbReference type="AlphaFoldDB" id="A0A511QJ30"/>
<dbReference type="InterPro" id="IPR018193">
    <property type="entry name" value="Glyc_kinase_flavodox-like_fold"/>
</dbReference>
<dbReference type="GO" id="GO:0008887">
    <property type="term" value="F:glycerate kinase activity"/>
    <property type="evidence" value="ECO:0007669"/>
    <property type="project" value="UniProtKB-UniRule"/>
</dbReference>
<evidence type="ECO:0000256" key="3">
    <source>
        <dbReference type="ARBA" id="ARBA00022777"/>
    </source>
</evidence>
<gene>
    <name evidence="6" type="ORF">VSA01S_34030</name>
</gene>
<comment type="caution">
    <text evidence="6">The sequence shown here is derived from an EMBL/GenBank/DDBJ whole genome shotgun (WGS) entry which is preliminary data.</text>
</comment>
<dbReference type="EMBL" id="BJXJ01000047">
    <property type="protein sequence ID" value="GEM77291.1"/>
    <property type="molecule type" value="Genomic_DNA"/>
</dbReference>
<keyword evidence="2 4" id="KW-0808">Transferase</keyword>
<accession>A0A511QJ30</accession>
<dbReference type="Proteomes" id="UP000321922">
    <property type="component" value="Unassembled WGS sequence"/>
</dbReference>
<dbReference type="GO" id="GO:0031388">
    <property type="term" value="P:organic acid phosphorylation"/>
    <property type="evidence" value="ECO:0007669"/>
    <property type="project" value="UniProtKB-UniRule"/>
</dbReference>
<evidence type="ECO:0000256" key="4">
    <source>
        <dbReference type="PIRNR" id="PIRNR006078"/>
    </source>
</evidence>
<proteinExistence type="inferred from homology"/>
<dbReference type="PANTHER" id="PTHR21599">
    <property type="entry name" value="GLYCERATE KINASE"/>
    <property type="match status" value="1"/>
</dbReference>
<reference evidence="6 7" key="1">
    <citation type="submission" date="2019-07" db="EMBL/GenBank/DDBJ databases">
        <title>Whole genome shotgun sequence of Vibrio sagamiensis NBRC 104589.</title>
        <authorList>
            <person name="Hosoyama A."/>
            <person name="Uohara A."/>
            <person name="Ohji S."/>
            <person name="Ichikawa N."/>
        </authorList>
    </citation>
    <scope>NUCLEOTIDE SEQUENCE [LARGE SCALE GENOMIC DNA]</scope>
    <source>
        <strain evidence="6 7">NBRC 104589</strain>
    </source>
</reference>
<evidence type="ECO:0000256" key="2">
    <source>
        <dbReference type="ARBA" id="ARBA00022679"/>
    </source>
</evidence>
<organism evidence="6 7">
    <name type="scientific">Vibrio sagamiensis NBRC 104589</name>
    <dbReference type="NCBI Taxonomy" id="1219064"/>
    <lineage>
        <taxon>Bacteria</taxon>
        <taxon>Pseudomonadati</taxon>
        <taxon>Pseudomonadota</taxon>
        <taxon>Gammaproteobacteria</taxon>
        <taxon>Vibrionales</taxon>
        <taxon>Vibrionaceae</taxon>
        <taxon>Vibrio</taxon>
    </lineage>
</organism>
<dbReference type="InterPro" id="IPR004381">
    <property type="entry name" value="Glycerate_kinase"/>
</dbReference>
<keyword evidence="3 4" id="KW-0418">Kinase</keyword>
<keyword evidence="7" id="KW-1185">Reference proteome</keyword>
<evidence type="ECO:0000313" key="6">
    <source>
        <dbReference type="EMBL" id="GEM77291.1"/>
    </source>
</evidence>
<dbReference type="SUPFAM" id="SSF110738">
    <property type="entry name" value="Glycerate kinase I"/>
    <property type="match status" value="1"/>
</dbReference>
<sequence>MKVVVASDSFKGSLTAQEASDAIKAGLSRVWKDAEIVTSPVADGGEGTMNALLDATNGRQVLVEVSDPLGKPIHAGYGILGDGQTAVVEMAQASGLHLVPIELRDPKQTSSFGTGQLILHALDNGIRRFIIGLGGSATNDAGIGMLAALGMKFFDASGMAISANGIGLTRLAKIDVSGFDRRINACEVLVASDVDILLCGTNGASVVFGPQKGATPADVELLDSALRNFGELTEQLTGKSISYQKGSGAAGGMGAALLGYFSANLKSGIEIVIETVKLVEHLPDADFVFTGEGCLDGQTIYGKTALGIAKSAKQFNIPVIALAGCTGEGFEAVYEFGIDAVFSSVPRSMDLAQAIEEAEVNLSQLAENVARLLMISGIH</sequence>
<dbReference type="InterPro" id="IPR018197">
    <property type="entry name" value="Glycerate_kinase_RE-like"/>
</dbReference>
<dbReference type="PANTHER" id="PTHR21599:SF0">
    <property type="entry name" value="GLYCERATE KINASE"/>
    <property type="match status" value="1"/>
</dbReference>
<dbReference type="NCBIfam" id="TIGR00045">
    <property type="entry name" value="glycerate kinase"/>
    <property type="match status" value="1"/>
</dbReference>
<comment type="similarity">
    <text evidence="1 4">Belongs to the glycerate kinase type-1 family.</text>
</comment>